<feature type="domain" description="C3H1-type" evidence="1">
    <location>
        <begin position="144"/>
        <end position="172"/>
    </location>
</feature>
<dbReference type="Gene3D" id="4.10.1000.10">
    <property type="entry name" value="Zinc finger, CCCH-type"/>
    <property type="match status" value="1"/>
</dbReference>
<dbReference type="EMBL" id="MN740999">
    <property type="protein sequence ID" value="QHU22174.1"/>
    <property type="molecule type" value="Genomic_DNA"/>
</dbReference>
<dbReference type="PROSITE" id="PS50103">
    <property type="entry name" value="ZF_C3H1"/>
    <property type="match status" value="2"/>
</dbReference>
<feature type="domain" description="C3H1-type" evidence="1">
    <location>
        <begin position="173"/>
        <end position="199"/>
    </location>
</feature>
<proteinExistence type="predicted"/>
<protein>
    <recommendedName>
        <fullName evidence="1">C3H1-type domain-containing protein</fullName>
    </recommendedName>
</protein>
<accession>A0A6C0L072</accession>
<evidence type="ECO:0000259" key="1">
    <source>
        <dbReference type="PROSITE" id="PS50103"/>
    </source>
</evidence>
<reference evidence="2" key="1">
    <citation type="journal article" date="2020" name="Nature">
        <title>Giant virus diversity and host interactions through global metagenomics.</title>
        <authorList>
            <person name="Schulz F."/>
            <person name="Roux S."/>
            <person name="Paez-Espino D."/>
            <person name="Jungbluth S."/>
            <person name="Walsh D.A."/>
            <person name="Denef V.J."/>
            <person name="McMahon K.D."/>
            <person name="Konstantinidis K.T."/>
            <person name="Eloe-Fadrosh E.A."/>
            <person name="Kyrpides N.C."/>
            <person name="Woyke T."/>
        </authorList>
    </citation>
    <scope>NUCLEOTIDE SEQUENCE</scope>
    <source>
        <strain evidence="2">GVMAG-S-3300013286-35</strain>
    </source>
</reference>
<organism evidence="2">
    <name type="scientific">viral metagenome</name>
    <dbReference type="NCBI Taxonomy" id="1070528"/>
    <lineage>
        <taxon>unclassified sequences</taxon>
        <taxon>metagenomes</taxon>
        <taxon>organismal metagenomes</taxon>
    </lineage>
</organism>
<dbReference type="InterPro" id="IPR000571">
    <property type="entry name" value="Znf_CCCH"/>
</dbReference>
<sequence>MPSRSRNNRFCALVEVEPEPVVRYSLPESWARHSPEAVRAVAAVQDGTAYELYLPENSDISWGDLAWADDWVTEQRARDERKRLGIPEPAPIVRPVTPVRLATVVEEEPTHFRAWDNSDAESEEAEWIRGAKGMLEKEIHLDENGEPEECRFFNSSHGCRTGADCPYKHIQRAQQEIECRFFKTPRGCRSGAKCIYKHC</sequence>
<evidence type="ECO:0000313" key="2">
    <source>
        <dbReference type="EMBL" id="QHU22174.1"/>
    </source>
</evidence>
<dbReference type="AlphaFoldDB" id="A0A6C0L072"/>
<name>A0A6C0L072_9ZZZZ</name>
<dbReference type="GO" id="GO:0046872">
    <property type="term" value="F:metal ion binding"/>
    <property type="evidence" value="ECO:0007669"/>
    <property type="project" value="InterPro"/>
</dbReference>